<dbReference type="Proteomes" id="UP000294933">
    <property type="component" value="Unassembled WGS sequence"/>
</dbReference>
<evidence type="ECO:0000313" key="3">
    <source>
        <dbReference type="Proteomes" id="UP000294933"/>
    </source>
</evidence>
<feature type="domain" description="AB hydrolase-1" evidence="1">
    <location>
        <begin position="41"/>
        <end position="336"/>
    </location>
</feature>
<dbReference type="AlphaFoldDB" id="A0A4Y7Q1G7"/>
<dbReference type="InterPro" id="IPR050228">
    <property type="entry name" value="Carboxylesterase_BioH"/>
</dbReference>
<keyword evidence="2" id="KW-0378">Hydrolase</keyword>
<reference evidence="2 3" key="1">
    <citation type="submission" date="2018-06" db="EMBL/GenBank/DDBJ databases">
        <title>A transcriptomic atlas of mushroom development highlights an independent origin of complex multicellularity.</title>
        <authorList>
            <consortium name="DOE Joint Genome Institute"/>
            <person name="Krizsan K."/>
            <person name="Almasi E."/>
            <person name="Merenyi Z."/>
            <person name="Sahu N."/>
            <person name="Viragh M."/>
            <person name="Koszo T."/>
            <person name="Mondo S."/>
            <person name="Kiss B."/>
            <person name="Balint B."/>
            <person name="Kues U."/>
            <person name="Barry K."/>
            <person name="Hegedus J.C."/>
            <person name="Henrissat B."/>
            <person name="Johnson J."/>
            <person name="Lipzen A."/>
            <person name="Ohm R."/>
            <person name="Nagy I."/>
            <person name="Pangilinan J."/>
            <person name="Yan J."/>
            <person name="Xiong Y."/>
            <person name="Grigoriev I.V."/>
            <person name="Hibbett D.S."/>
            <person name="Nagy L.G."/>
        </authorList>
    </citation>
    <scope>NUCLEOTIDE SEQUENCE [LARGE SCALE GENOMIC DNA]</scope>
    <source>
        <strain evidence="2 3">SZMC22713</strain>
    </source>
</reference>
<protein>
    <submittedName>
        <fullName evidence="2">Alpha/beta-hydrolase</fullName>
    </submittedName>
</protein>
<dbReference type="SUPFAM" id="SSF53474">
    <property type="entry name" value="alpha/beta-Hydrolases"/>
    <property type="match status" value="1"/>
</dbReference>
<dbReference type="GO" id="GO:0016787">
    <property type="term" value="F:hydrolase activity"/>
    <property type="evidence" value="ECO:0007669"/>
    <property type="project" value="UniProtKB-KW"/>
</dbReference>
<evidence type="ECO:0000259" key="1">
    <source>
        <dbReference type="Pfam" id="PF12697"/>
    </source>
</evidence>
<accession>A0A4Y7Q1G7</accession>
<dbReference type="Pfam" id="PF12697">
    <property type="entry name" value="Abhydrolase_6"/>
    <property type="match status" value="1"/>
</dbReference>
<organism evidence="2 3">
    <name type="scientific">Rickenella mellea</name>
    <dbReference type="NCBI Taxonomy" id="50990"/>
    <lineage>
        <taxon>Eukaryota</taxon>
        <taxon>Fungi</taxon>
        <taxon>Dikarya</taxon>
        <taxon>Basidiomycota</taxon>
        <taxon>Agaricomycotina</taxon>
        <taxon>Agaricomycetes</taxon>
        <taxon>Hymenochaetales</taxon>
        <taxon>Rickenellaceae</taxon>
        <taxon>Rickenella</taxon>
    </lineage>
</organism>
<dbReference type="PANTHER" id="PTHR43194">
    <property type="entry name" value="HYDROLASE ALPHA/BETA FOLD FAMILY"/>
    <property type="match status" value="1"/>
</dbReference>
<proteinExistence type="predicted"/>
<dbReference type="InterPro" id="IPR000073">
    <property type="entry name" value="AB_hydrolase_1"/>
</dbReference>
<name>A0A4Y7Q1G7_9AGAM</name>
<dbReference type="PANTHER" id="PTHR43194:SF2">
    <property type="entry name" value="PEROXISOMAL MEMBRANE PROTEIN LPX1"/>
    <property type="match status" value="1"/>
</dbReference>
<keyword evidence="3" id="KW-1185">Reference proteome</keyword>
<gene>
    <name evidence="2" type="ORF">BD410DRAFT_772403</name>
</gene>
<sequence>MSVTSESFIFDPRPNYPFLVTAKRYRKGQTQRNSSAGGYTLIFAHGTGFHKEQWEPTIEHLWEQVSASKGIDIREVWSIDCPNHGDAAILNETTLQWVYQETFRWEEYARAIYLFITGQGKGVLPDTDFSKHKLIGIGHSMGAISLLLTLTYPLPHTYSTQDVSKSLWHSLILVEPMLFPLQAGKSTGINLAKGAEGRRDIWPSKSEALAAFRQRGSFKSWDKRVLEIFCEYGLRDLPTADYPDKKEGVTLKCSKIQEAACYRDPQGPVRAYNYLHTACSIIPVHVIYGAIDDYMPAEVKEVVIAEAAGGKFASVRRVPNAGHLVVQVNPRQLAEAIFEDLVQSRVSSEGNLKLEWAVSKL</sequence>
<dbReference type="OrthoDB" id="94039at2759"/>
<dbReference type="STRING" id="50990.A0A4Y7Q1G7"/>
<dbReference type="Gene3D" id="3.40.50.1820">
    <property type="entry name" value="alpha/beta hydrolase"/>
    <property type="match status" value="1"/>
</dbReference>
<dbReference type="EMBL" id="ML170186">
    <property type="protein sequence ID" value="TDL20709.1"/>
    <property type="molecule type" value="Genomic_DNA"/>
</dbReference>
<dbReference type="VEuPathDB" id="FungiDB:BD410DRAFT_772403"/>
<dbReference type="InterPro" id="IPR029058">
    <property type="entry name" value="AB_hydrolase_fold"/>
</dbReference>
<evidence type="ECO:0000313" key="2">
    <source>
        <dbReference type="EMBL" id="TDL20709.1"/>
    </source>
</evidence>